<sequence length="72" mass="7836">MFMPHLQPEHDGIAHSPYNPAMPNKYKDIFNLSVATILGTTVGLTQDNLILGAVVGIALGIVFSLFNRPDQD</sequence>
<dbReference type="STRING" id="265072.Mfla_1716"/>
<keyword evidence="1" id="KW-0472">Membrane</keyword>
<keyword evidence="1" id="KW-0812">Transmembrane</keyword>
<reference evidence="2 3" key="1">
    <citation type="submission" date="2006-03" db="EMBL/GenBank/DDBJ databases">
        <title>Complete sequence of Methylobacillus flagellatus KT.</title>
        <authorList>
            <consortium name="US DOE Joint Genome Institute"/>
            <person name="Copeland A."/>
            <person name="Lucas S."/>
            <person name="Lapidus A."/>
            <person name="Barry K."/>
            <person name="Detter J.C."/>
            <person name="Glavina del Rio T."/>
            <person name="Hammon N."/>
            <person name="Israni S."/>
            <person name="Dalin E."/>
            <person name="Tice H."/>
            <person name="Pitluck S."/>
            <person name="Brettin T."/>
            <person name="Bruce D."/>
            <person name="Han C."/>
            <person name="Tapia R."/>
            <person name="Saunders E."/>
            <person name="Gilna P."/>
            <person name="Schmutz J."/>
            <person name="Larimer F."/>
            <person name="Land M."/>
            <person name="Kyrpides N."/>
            <person name="Anderson I."/>
            <person name="Richardson P."/>
        </authorList>
    </citation>
    <scope>NUCLEOTIDE SEQUENCE [LARGE SCALE GENOMIC DNA]</scope>
    <source>
        <strain evidence="3">KT / ATCC 51484 / DSM 6875</strain>
    </source>
</reference>
<feature type="transmembrane region" description="Helical" evidence="1">
    <location>
        <begin position="49"/>
        <end position="66"/>
    </location>
</feature>
<dbReference type="RefSeq" id="WP_011479938.1">
    <property type="nucleotide sequence ID" value="NC_007947.1"/>
</dbReference>
<name>Q1H0K3_METFK</name>
<accession>Q1H0K3</accession>
<dbReference type="HOGENOM" id="CLU_2717739_0_0_4"/>
<dbReference type="AlphaFoldDB" id="Q1H0K3"/>
<keyword evidence="1" id="KW-1133">Transmembrane helix</keyword>
<organism evidence="2 3">
    <name type="scientific">Methylobacillus flagellatus (strain ATCC 51484 / DSM 6875 / VKM B-1610 / KT)</name>
    <dbReference type="NCBI Taxonomy" id="265072"/>
    <lineage>
        <taxon>Bacteria</taxon>
        <taxon>Pseudomonadati</taxon>
        <taxon>Pseudomonadota</taxon>
        <taxon>Betaproteobacteria</taxon>
        <taxon>Nitrosomonadales</taxon>
        <taxon>Methylophilaceae</taxon>
        <taxon>Methylobacillus</taxon>
    </lineage>
</organism>
<proteinExistence type="predicted"/>
<keyword evidence="3" id="KW-1185">Reference proteome</keyword>
<evidence type="ECO:0000313" key="3">
    <source>
        <dbReference type="Proteomes" id="UP000002440"/>
    </source>
</evidence>
<evidence type="ECO:0000313" key="2">
    <source>
        <dbReference type="EMBL" id="ABE49984.1"/>
    </source>
</evidence>
<dbReference type="EMBL" id="CP000284">
    <property type="protein sequence ID" value="ABE49984.1"/>
    <property type="molecule type" value="Genomic_DNA"/>
</dbReference>
<gene>
    <name evidence="2" type="ordered locus">Mfla_1716</name>
</gene>
<protein>
    <submittedName>
        <fullName evidence="2">Uncharacterized protein</fullName>
    </submittedName>
</protein>
<evidence type="ECO:0000256" key="1">
    <source>
        <dbReference type="SAM" id="Phobius"/>
    </source>
</evidence>
<dbReference type="KEGG" id="mfa:Mfla_1716"/>
<dbReference type="Proteomes" id="UP000002440">
    <property type="component" value="Chromosome"/>
</dbReference>